<name>A0ABQ9TWN8_SAGOE</name>
<evidence type="ECO:0000256" key="1">
    <source>
        <dbReference type="SAM" id="MobiDB-lite"/>
    </source>
</evidence>
<dbReference type="EMBL" id="JASSZA010000019">
    <property type="protein sequence ID" value="KAK2088900.1"/>
    <property type="molecule type" value="Genomic_DNA"/>
</dbReference>
<proteinExistence type="predicted"/>
<comment type="caution">
    <text evidence="2">The sequence shown here is derived from an EMBL/GenBank/DDBJ whole genome shotgun (WGS) entry which is preliminary data.</text>
</comment>
<dbReference type="Proteomes" id="UP001266305">
    <property type="component" value="Unassembled WGS sequence"/>
</dbReference>
<feature type="region of interest" description="Disordered" evidence="1">
    <location>
        <begin position="145"/>
        <end position="182"/>
    </location>
</feature>
<dbReference type="SUPFAM" id="SSF52799">
    <property type="entry name" value="(Phosphotyrosine protein) phosphatases II"/>
    <property type="match status" value="1"/>
</dbReference>
<sequence length="347" mass="38743">MCENGILSKKSMKKYLRMKLPEKEAGALCSGSQECRPCPRFLLGAHVPNLSFLLLGPGLEFYLKFLGYHHVSRRFRTFLLDSDYKRIGLGLLYEEKGEHRGQLPCRSVWEYVDRLSKRTPVLRPYSNVSNLKVWDFYTEETLAEGPPDDWELAQGPPEPPEEEQSDGGPPQSRGRVDSCPQAQPDTISRLLEELQRLETELGRPTERWKDTWDRVKAAQRLEGRPDGRGTPSSLLVSTAPHHRRSLGVYLQEGPVGSTLSLSLDSDQSMAQPHLAGVRTPQLDKSDRLGGSHLGHHLGRDLLGLTISRMKTISTLELSTVYTEMTIPQLSKFSQPSGGSALLSLTGA</sequence>
<organism evidence="2 3">
    <name type="scientific">Saguinus oedipus</name>
    <name type="common">Cotton-top tamarin</name>
    <name type="synonym">Oedipomidas oedipus</name>
    <dbReference type="NCBI Taxonomy" id="9490"/>
    <lineage>
        <taxon>Eukaryota</taxon>
        <taxon>Metazoa</taxon>
        <taxon>Chordata</taxon>
        <taxon>Craniata</taxon>
        <taxon>Vertebrata</taxon>
        <taxon>Euteleostomi</taxon>
        <taxon>Mammalia</taxon>
        <taxon>Eutheria</taxon>
        <taxon>Euarchontoglires</taxon>
        <taxon>Primates</taxon>
        <taxon>Haplorrhini</taxon>
        <taxon>Platyrrhini</taxon>
        <taxon>Cebidae</taxon>
        <taxon>Callitrichinae</taxon>
        <taxon>Saguinus</taxon>
    </lineage>
</organism>
<feature type="region of interest" description="Disordered" evidence="1">
    <location>
        <begin position="219"/>
        <end position="238"/>
    </location>
</feature>
<dbReference type="InterPro" id="IPR029021">
    <property type="entry name" value="Prot-tyrosine_phosphatase-like"/>
</dbReference>
<evidence type="ECO:0000313" key="2">
    <source>
        <dbReference type="EMBL" id="KAK2088900.1"/>
    </source>
</evidence>
<gene>
    <name evidence="2" type="primary">SBF1_2</name>
    <name evidence="2" type="ORF">P7K49_034807</name>
</gene>
<accession>A0ABQ9TWN8</accession>
<reference evidence="2 3" key="1">
    <citation type="submission" date="2023-05" db="EMBL/GenBank/DDBJ databases">
        <title>B98-5 Cell Line De Novo Hybrid Assembly: An Optical Mapping Approach.</title>
        <authorList>
            <person name="Kananen K."/>
            <person name="Auerbach J.A."/>
            <person name="Kautto E."/>
            <person name="Blachly J.S."/>
        </authorList>
    </citation>
    <scope>NUCLEOTIDE SEQUENCE [LARGE SCALE GENOMIC DNA]</scope>
    <source>
        <strain evidence="2">B95-8</strain>
        <tissue evidence="2">Cell line</tissue>
    </source>
</reference>
<keyword evidence="3" id="KW-1185">Reference proteome</keyword>
<evidence type="ECO:0000313" key="3">
    <source>
        <dbReference type="Proteomes" id="UP001266305"/>
    </source>
</evidence>
<protein>
    <submittedName>
        <fullName evidence="2">ARS-binding factor 1</fullName>
    </submittedName>
</protein>